<feature type="region of interest" description="Disordered" evidence="4">
    <location>
        <begin position="57"/>
        <end position="86"/>
    </location>
</feature>
<evidence type="ECO:0000313" key="7">
    <source>
        <dbReference type="Proteomes" id="UP000236291"/>
    </source>
</evidence>
<feature type="domain" description="Lipoxygenase" evidence="5">
    <location>
        <begin position="7"/>
        <end position="86"/>
    </location>
</feature>
<feature type="non-terminal residue" evidence="6">
    <location>
        <position position="1"/>
    </location>
</feature>
<sequence>LGFVIQAYLPCDTPEPLRKFREEELATLRGKGVGKLNEWDRVYDYACYNDLGTPDNGPHYARPVVGGSQKFPYPRRGRTSRPHTRT</sequence>
<dbReference type="Gene3D" id="4.10.375.10">
    <property type="entry name" value="Lipoxygenase-1, Domain 2"/>
    <property type="match status" value="1"/>
</dbReference>
<dbReference type="InterPro" id="IPR000907">
    <property type="entry name" value="LipOase"/>
</dbReference>
<evidence type="ECO:0000256" key="4">
    <source>
        <dbReference type="SAM" id="MobiDB-lite"/>
    </source>
</evidence>
<protein>
    <submittedName>
        <fullName evidence="6">Lipoxygenase</fullName>
    </submittedName>
</protein>
<comment type="caution">
    <text evidence="6">The sequence shown here is derived from an EMBL/GenBank/DDBJ whole genome shotgun (WGS) entry which is preliminary data.</text>
</comment>
<dbReference type="GO" id="GO:0016702">
    <property type="term" value="F:oxidoreductase activity, acting on single donors with incorporation of molecular oxygen, incorporation of two atoms of oxygen"/>
    <property type="evidence" value="ECO:0007669"/>
    <property type="project" value="InterPro"/>
</dbReference>
<reference evidence="6 7" key="1">
    <citation type="journal article" date="2014" name="Am. J. Bot.">
        <title>Genome assembly and annotation for red clover (Trifolium pratense; Fabaceae).</title>
        <authorList>
            <person name="Istvanek J."/>
            <person name="Jaros M."/>
            <person name="Krenek A."/>
            <person name="Repkova J."/>
        </authorList>
    </citation>
    <scope>NUCLEOTIDE SEQUENCE [LARGE SCALE GENOMIC DNA]</scope>
    <source>
        <strain evidence="7">cv. Tatra</strain>
        <tissue evidence="6">Young leaves</tissue>
    </source>
</reference>
<dbReference type="PRINTS" id="PR00468">
    <property type="entry name" value="PLTLPOXGNASE"/>
</dbReference>
<dbReference type="InterPro" id="IPR001246">
    <property type="entry name" value="LipOase_plant"/>
</dbReference>
<dbReference type="SUPFAM" id="SSF48484">
    <property type="entry name" value="Lipoxigenase"/>
    <property type="match status" value="1"/>
</dbReference>
<evidence type="ECO:0000256" key="3">
    <source>
        <dbReference type="ARBA" id="ARBA00023002"/>
    </source>
</evidence>
<organism evidence="6 7">
    <name type="scientific">Trifolium pratense</name>
    <name type="common">Red clover</name>
    <dbReference type="NCBI Taxonomy" id="57577"/>
    <lineage>
        <taxon>Eukaryota</taxon>
        <taxon>Viridiplantae</taxon>
        <taxon>Streptophyta</taxon>
        <taxon>Embryophyta</taxon>
        <taxon>Tracheophyta</taxon>
        <taxon>Spermatophyta</taxon>
        <taxon>Magnoliopsida</taxon>
        <taxon>eudicotyledons</taxon>
        <taxon>Gunneridae</taxon>
        <taxon>Pentapetalae</taxon>
        <taxon>rosids</taxon>
        <taxon>fabids</taxon>
        <taxon>Fabales</taxon>
        <taxon>Fabaceae</taxon>
        <taxon>Papilionoideae</taxon>
        <taxon>50 kb inversion clade</taxon>
        <taxon>NPAAA clade</taxon>
        <taxon>Hologalegina</taxon>
        <taxon>IRL clade</taxon>
        <taxon>Trifolieae</taxon>
        <taxon>Trifolium</taxon>
    </lineage>
</organism>
<dbReference type="PANTHER" id="PTHR11771">
    <property type="entry name" value="LIPOXYGENASE"/>
    <property type="match status" value="1"/>
</dbReference>
<reference evidence="6 7" key="2">
    <citation type="journal article" date="2017" name="Front. Plant Sci.">
        <title>Gene Classification and Mining of Molecular Markers Useful in Red Clover (Trifolium pratense) Breeding.</title>
        <authorList>
            <person name="Istvanek J."/>
            <person name="Dluhosova J."/>
            <person name="Dluhos P."/>
            <person name="Patkova L."/>
            <person name="Nedelnik J."/>
            <person name="Repkova J."/>
        </authorList>
    </citation>
    <scope>NUCLEOTIDE SEQUENCE [LARGE SCALE GENOMIC DNA]</scope>
    <source>
        <strain evidence="7">cv. Tatra</strain>
        <tissue evidence="6">Young leaves</tissue>
    </source>
</reference>
<evidence type="ECO:0000256" key="1">
    <source>
        <dbReference type="ARBA" id="ARBA00022723"/>
    </source>
</evidence>
<dbReference type="GO" id="GO:0046872">
    <property type="term" value="F:metal ion binding"/>
    <property type="evidence" value="ECO:0007669"/>
    <property type="project" value="UniProtKB-KW"/>
</dbReference>
<gene>
    <name evidence="6" type="ORF">L195_g062507</name>
</gene>
<dbReference type="InterPro" id="IPR036226">
    <property type="entry name" value="LipOase_C_sf"/>
</dbReference>
<evidence type="ECO:0000313" key="6">
    <source>
        <dbReference type="EMBL" id="PNX65267.1"/>
    </source>
</evidence>
<accession>A0A2K3KG49</accession>
<feature type="compositionally biased region" description="Basic residues" evidence="4">
    <location>
        <begin position="73"/>
        <end position="86"/>
    </location>
</feature>
<dbReference type="GO" id="GO:0034440">
    <property type="term" value="P:lipid oxidation"/>
    <property type="evidence" value="ECO:0007669"/>
    <property type="project" value="InterPro"/>
</dbReference>
<dbReference type="InterPro" id="IPR013819">
    <property type="entry name" value="LipOase_C"/>
</dbReference>
<feature type="non-terminal residue" evidence="6">
    <location>
        <position position="86"/>
    </location>
</feature>
<evidence type="ECO:0000259" key="5">
    <source>
        <dbReference type="PROSITE" id="PS51393"/>
    </source>
</evidence>
<keyword evidence="3" id="KW-0560">Oxidoreductase</keyword>
<name>A0A2K3KG49_TRIPR</name>
<dbReference type="Pfam" id="PF00305">
    <property type="entry name" value="Lipoxygenase"/>
    <property type="match status" value="1"/>
</dbReference>
<dbReference type="AlphaFoldDB" id="A0A2K3KG49"/>
<proteinExistence type="predicted"/>
<dbReference type="PROSITE" id="PS51393">
    <property type="entry name" value="LIPOXYGENASE_3"/>
    <property type="match status" value="1"/>
</dbReference>
<keyword evidence="2" id="KW-0223">Dioxygenase</keyword>
<dbReference type="STRING" id="57577.A0A2K3KG49"/>
<dbReference type="Proteomes" id="UP000236291">
    <property type="component" value="Unassembled WGS sequence"/>
</dbReference>
<dbReference type="EMBL" id="ASHM01176928">
    <property type="protein sequence ID" value="PNX65267.1"/>
    <property type="molecule type" value="Genomic_DNA"/>
</dbReference>
<keyword evidence="1" id="KW-0479">Metal-binding</keyword>
<evidence type="ECO:0000256" key="2">
    <source>
        <dbReference type="ARBA" id="ARBA00022964"/>
    </source>
</evidence>